<dbReference type="EMBL" id="SMSE01000002">
    <property type="protein sequence ID" value="TDG13968.1"/>
    <property type="molecule type" value="Genomic_DNA"/>
</dbReference>
<protein>
    <recommendedName>
        <fullName evidence="3">Helix-turn-helix domain-containing protein</fullName>
    </recommendedName>
</protein>
<sequence length="72" mass="8279">MKVTPIQSMQDWEARKTSLSEAASILGYSKPNYLSAALSRGDLRLSRYRLGKYTYLDRDEILEVIKSRRIPA</sequence>
<name>A0A4R5LSS5_9GAMM</name>
<dbReference type="RefSeq" id="WP_133212467.1">
    <property type="nucleotide sequence ID" value="NZ_SMSE01000002.1"/>
</dbReference>
<organism evidence="1 2">
    <name type="scientific">Seongchinamella unica</name>
    <dbReference type="NCBI Taxonomy" id="2547392"/>
    <lineage>
        <taxon>Bacteria</taxon>
        <taxon>Pseudomonadati</taxon>
        <taxon>Pseudomonadota</taxon>
        <taxon>Gammaproteobacteria</taxon>
        <taxon>Cellvibrionales</taxon>
        <taxon>Halieaceae</taxon>
        <taxon>Seongchinamella</taxon>
    </lineage>
</organism>
<proteinExistence type="predicted"/>
<dbReference type="Proteomes" id="UP000295554">
    <property type="component" value="Unassembled WGS sequence"/>
</dbReference>
<evidence type="ECO:0000313" key="2">
    <source>
        <dbReference type="Proteomes" id="UP000295554"/>
    </source>
</evidence>
<comment type="caution">
    <text evidence="1">The sequence shown here is derived from an EMBL/GenBank/DDBJ whole genome shotgun (WGS) entry which is preliminary data.</text>
</comment>
<evidence type="ECO:0000313" key="1">
    <source>
        <dbReference type="EMBL" id="TDG13968.1"/>
    </source>
</evidence>
<evidence type="ECO:0008006" key="3">
    <source>
        <dbReference type="Google" id="ProtNLM"/>
    </source>
</evidence>
<accession>A0A4R5LSS5</accession>
<gene>
    <name evidence="1" type="ORF">E2F43_10765</name>
</gene>
<reference evidence="1 2" key="1">
    <citation type="submission" date="2019-03" db="EMBL/GenBank/DDBJ databases">
        <title>Seongchinamella monodicae gen. nov., sp. nov., a novel member of the Gammaproteobacteria isolated from a tidal mudflat of beach.</title>
        <authorList>
            <person name="Yang H.G."/>
            <person name="Kang J.W."/>
            <person name="Lee S.D."/>
        </authorList>
    </citation>
    <scope>NUCLEOTIDE SEQUENCE [LARGE SCALE GENOMIC DNA]</scope>
    <source>
        <strain evidence="1 2">GH4-78</strain>
    </source>
</reference>
<keyword evidence="2" id="KW-1185">Reference proteome</keyword>
<dbReference type="AlphaFoldDB" id="A0A4R5LSS5"/>